<dbReference type="Gene3D" id="3.30.1330.90">
    <property type="entry name" value="D-3-phosphoglycerate dehydrogenase, domain 3"/>
    <property type="match status" value="1"/>
</dbReference>
<name>A0A1H1NH75_9CELL</name>
<dbReference type="EC" id="4.3.1.17" evidence="4"/>
<keyword evidence="5" id="KW-0312">Gluconeogenesis</keyword>
<dbReference type="InterPro" id="IPR004644">
    <property type="entry name" value="Fe-S_L-Ser_mono"/>
</dbReference>
<evidence type="ECO:0000313" key="16">
    <source>
        <dbReference type="EMBL" id="SDR98190.1"/>
    </source>
</evidence>
<comment type="pathway">
    <text evidence="2">Carbohydrate biosynthesis; gluconeogenesis.</text>
</comment>
<evidence type="ECO:0000256" key="1">
    <source>
        <dbReference type="ARBA" id="ARBA00001966"/>
    </source>
</evidence>
<dbReference type="PANTHER" id="PTHR30182:SF1">
    <property type="entry name" value="L-SERINE DEHYDRATASE 1"/>
    <property type="match status" value="1"/>
</dbReference>
<dbReference type="Pfam" id="PF03313">
    <property type="entry name" value="SDH_alpha"/>
    <property type="match status" value="1"/>
</dbReference>
<comment type="similarity">
    <text evidence="3">Belongs to the iron-sulfur dependent L-serine dehydratase family.</text>
</comment>
<sequence length="544" mass="56242">MSAYVSALDLFSIGIGPSSSHTVGPMRAAAHFAGELQRSARDGRGPAGGGTGAPTHLSVVLCGSLGATGIGHGTPDAVVAGLRGQIAETCDPDAIPDGWEKLGDGSPVVIGRGLDADAAGEDEGEDLDEEPLVITVATADVRLAPLTRLPGHPNGMRFTATDDAGDVVVERVYYSIGGGFVLSEEELAQAEEAEKRQRAAEAVEPAPVEPAPVESVETVSTGSTNKTTVSAGSTNKTTVPTPVEPVEPVPYPVLNAAQLLAAADRTGLSIAEVAWANETALRPEAEVTAALDDIWQTMSDCVDHGLERHGTLPGRMKVRRRARSQREKLEVMDAAGAETTIEWLQAYAMAVNEENASGQRVVTAPTNGAAGIIPAVGRHYLRTHPELQGDDEATAAERRRTMRTYLLTAAAIGALYKRNASISGAEAGCQGEVGSACSMAAGAICALLGGTPAQVENAAEIAMEHNLGLTCDPVGGLVQVPCIERNAIAACTAVSAARMALQGDGSHVVSLDTVIETMRQTGLDMSSKYKETSEGGLAVNVIEC</sequence>
<feature type="domain" description="Serine dehydratase beta chain" evidence="15">
    <location>
        <begin position="6"/>
        <end position="186"/>
    </location>
</feature>
<evidence type="ECO:0000256" key="7">
    <source>
        <dbReference type="ARBA" id="ARBA00022723"/>
    </source>
</evidence>
<organism evidence="16 17">
    <name type="scientific">Paraoerskovia marina</name>
    <dbReference type="NCBI Taxonomy" id="545619"/>
    <lineage>
        <taxon>Bacteria</taxon>
        <taxon>Bacillati</taxon>
        <taxon>Actinomycetota</taxon>
        <taxon>Actinomycetes</taxon>
        <taxon>Micrococcales</taxon>
        <taxon>Cellulomonadaceae</taxon>
        <taxon>Paraoerskovia</taxon>
    </lineage>
</organism>
<dbReference type="InterPro" id="IPR029009">
    <property type="entry name" value="ASB_dom_sf"/>
</dbReference>
<keyword evidence="17" id="KW-1185">Reference proteome</keyword>
<comment type="cofactor">
    <cofactor evidence="1">
        <name>[4Fe-4S] cluster</name>
        <dbReference type="ChEBI" id="CHEBI:49883"/>
    </cofactor>
</comment>
<keyword evidence="10" id="KW-0456">Lyase</keyword>
<dbReference type="GO" id="GO:0006094">
    <property type="term" value="P:gluconeogenesis"/>
    <property type="evidence" value="ECO:0007669"/>
    <property type="project" value="UniProtKB-KW"/>
</dbReference>
<dbReference type="GO" id="GO:0003941">
    <property type="term" value="F:L-serine ammonia-lyase activity"/>
    <property type="evidence" value="ECO:0007669"/>
    <property type="project" value="UniProtKB-EC"/>
</dbReference>
<evidence type="ECO:0000256" key="2">
    <source>
        <dbReference type="ARBA" id="ARBA00004742"/>
    </source>
</evidence>
<dbReference type="Proteomes" id="UP000185663">
    <property type="component" value="Chromosome I"/>
</dbReference>
<feature type="region of interest" description="Disordered" evidence="13">
    <location>
        <begin position="192"/>
        <end position="244"/>
    </location>
</feature>
<accession>A0A1H1NH75</accession>
<evidence type="ECO:0000256" key="9">
    <source>
        <dbReference type="ARBA" id="ARBA00023014"/>
    </source>
</evidence>
<evidence type="ECO:0000259" key="14">
    <source>
        <dbReference type="Pfam" id="PF03313"/>
    </source>
</evidence>
<dbReference type="InterPro" id="IPR005131">
    <property type="entry name" value="Ser_deHydtase_bsu"/>
</dbReference>
<evidence type="ECO:0000256" key="10">
    <source>
        <dbReference type="ARBA" id="ARBA00023239"/>
    </source>
</evidence>
<keyword evidence="9" id="KW-0411">Iron-sulfur</keyword>
<feature type="compositionally biased region" description="Polar residues" evidence="13">
    <location>
        <begin position="218"/>
        <end position="236"/>
    </location>
</feature>
<evidence type="ECO:0000256" key="8">
    <source>
        <dbReference type="ARBA" id="ARBA00023004"/>
    </source>
</evidence>
<feature type="compositionally biased region" description="Low complexity" evidence="13">
    <location>
        <begin position="202"/>
        <end position="217"/>
    </location>
</feature>
<keyword evidence="7" id="KW-0479">Metal-binding</keyword>
<dbReference type="NCBIfam" id="TIGR00720">
    <property type="entry name" value="sda_mono"/>
    <property type="match status" value="1"/>
</dbReference>
<feature type="compositionally biased region" description="Basic and acidic residues" evidence="13">
    <location>
        <begin position="192"/>
        <end position="201"/>
    </location>
</feature>
<reference evidence="16 17" key="1">
    <citation type="submission" date="2016-10" db="EMBL/GenBank/DDBJ databases">
        <authorList>
            <person name="de Groot N.N."/>
        </authorList>
    </citation>
    <scope>NUCLEOTIDE SEQUENCE [LARGE SCALE GENOMIC DNA]</scope>
    <source>
        <strain evidence="16 17">DSM 22126</strain>
    </source>
</reference>
<proteinExistence type="inferred from homology"/>
<dbReference type="RefSeq" id="WP_083371478.1">
    <property type="nucleotide sequence ID" value="NZ_LT629776.1"/>
</dbReference>
<keyword evidence="6" id="KW-0004">4Fe-4S</keyword>
<dbReference type="Pfam" id="PF03315">
    <property type="entry name" value="SDH_beta"/>
    <property type="match status" value="1"/>
</dbReference>
<evidence type="ECO:0000259" key="15">
    <source>
        <dbReference type="Pfam" id="PF03315"/>
    </source>
</evidence>
<dbReference type="AlphaFoldDB" id="A0A1H1NH75"/>
<dbReference type="GO" id="GO:0051539">
    <property type="term" value="F:4 iron, 4 sulfur cluster binding"/>
    <property type="evidence" value="ECO:0007669"/>
    <property type="project" value="UniProtKB-KW"/>
</dbReference>
<evidence type="ECO:0000256" key="12">
    <source>
        <dbReference type="ARBA" id="ARBA00049406"/>
    </source>
</evidence>
<dbReference type="eggNOG" id="COG1760">
    <property type="taxonomic scope" value="Bacteria"/>
</dbReference>
<dbReference type="InterPro" id="IPR005130">
    <property type="entry name" value="Ser_deHydtase-like_asu"/>
</dbReference>
<dbReference type="EMBL" id="LT629776">
    <property type="protein sequence ID" value="SDR98190.1"/>
    <property type="molecule type" value="Genomic_DNA"/>
</dbReference>
<dbReference type="STRING" id="545619.SAMN04489860_0530"/>
<dbReference type="SUPFAM" id="SSF143548">
    <property type="entry name" value="Serine metabolism enzymes domain"/>
    <property type="match status" value="1"/>
</dbReference>
<evidence type="ECO:0000256" key="3">
    <source>
        <dbReference type="ARBA" id="ARBA00008636"/>
    </source>
</evidence>
<evidence type="ECO:0000256" key="4">
    <source>
        <dbReference type="ARBA" id="ARBA00012093"/>
    </source>
</evidence>
<comment type="catalytic activity">
    <reaction evidence="12">
        <text>L-serine = pyruvate + NH4(+)</text>
        <dbReference type="Rhea" id="RHEA:19169"/>
        <dbReference type="ChEBI" id="CHEBI:15361"/>
        <dbReference type="ChEBI" id="CHEBI:28938"/>
        <dbReference type="ChEBI" id="CHEBI:33384"/>
        <dbReference type="EC" id="4.3.1.17"/>
    </reaction>
</comment>
<evidence type="ECO:0000256" key="13">
    <source>
        <dbReference type="SAM" id="MobiDB-lite"/>
    </source>
</evidence>
<feature type="domain" description="Serine dehydratase-like alpha subunit" evidence="14">
    <location>
        <begin position="266"/>
        <end position="538"/>
    </location>
</feature>
<keyword evidence="8" id="KW-0408">Iron</keyword>
<dbReference type="InterPro" id="IPR051318">
    <property type="entry name" value="Fe-S_L-Ser"/>
</dbReference>
<dbReference type="PANTHER" id="PTHR30182">
    <property type="entry name" value="L-SERINE DEHYDRATASE"/>
    <property type="match status" value="1"/>
</dbReference>
<evidence type="ECO:0000313" key="17">
    <source>
        <dbReference type="Proteomes" id="UP000185663"/>
    </source>
</evidence>
<evidence type="ECO:0000256" key="5">
    <source>
        <dbReference type="ARBA" id="ARBA00022432"/>
    </source>
</evidence>
<dbReference type="OrthoDB" id="9805537at2"/>
<evidence type="ECO:0000256" key="11">
    <source>
        <dbReference type="ARBA" id="ARBA00041766"/>
    </source>
</evidence>
<evidence type="ECO:0000256" key="6">
    <source>
        <dbReference type="ARBA" id="ARBA00022485"/>
    </source>
</evidence>
<protein>
    <recommendedName>
        <fullName evidence="4">L-serine ammonia-lyase</fullName>
        <ecNumber evidence="4">4.3.1.17</ecNumber>
    </recommendedName>
    <alternativeName>
        <fullName evidence="11">L-serine deaminase</fullName>
    </alternativeName>
</protein>
<gene>
    <name evidence="16" type="ORF">SAMN04489860_0530</name>
</gene>
<dbReference type="GO" id="GO:0046872">
    <property type="term" value="F:metal ion binding"/>
    <property type="evidence" value="ECO:0007669"/>
    <property type="project" value="UniProtKB-KW"/>
</dbReference>